<dbReference type="Gene3D" id="3.40.50.1000">
    <property type="entry name" value="HAD superfamily/HAD-like"/>
    <property type="match status" value="1"/>
</dbReference>
<dbReference type="SUPFAM" id="SSF56784">
    <property type="entry name" value="HAD-like"/>
    <property type="match status" value="1"/>
</dbReference>
<dbReference type="PANTHER" id="PTHR47478:SF1">
    <property type="entry name" value="PYRIMIDINE 5'-NUCLEOTIDASE YJJG"/>
    <property type="match status" value="1"/>
</dbReference>
<dbReference type="NCBIfam" id="TIGR02254">
    <property type="entry name" value="YjjG_YfnB"/>
    <property type="match status" value="1"/>
</dbReference>
<proteinExistence type="predicted"/>
<dbReference type="InterPro" id="IPR052550">
    <property type="entry name" value="Pyrimidine_5'-ntase_YjjG"/>
</dbReference>
<dbReference type="InterPro" id="IPR023214">
    <property type="entry name" value="HAD_sf"/>
</dbReference>
<dbReference type="PANTHER" id="PTHR47478">
    <property type="match status" value="1"/>
</dbReference>
<accession>A0A1I6VZ27</accession>
<dbReference type="InterPro" id="IPR023198">
    <property type="entry name" value="PGP-like_dom2"/>
</dbReference>
<reference evidence="1 2" key="1">
    <citation type="submission" date="2016-10" db="EMBL/GenBank/DDBJ databases">
        <authorList>
            <person name="de Groot N.N."/>
        </authorList>
    </citation>
    <scope>NUCLEOTIDE SEQUENCE [LARGE SCALE GENOMIC DNA]</scope>
    <source>
        <strain evidence="1 2">DSM 22789</strain>
    </source>
</reference>
<gene>
    <name evidence="1" type="ORF">SAMN05660206_12011</name>
</gene>
<name>A0A1I6VZ27_9SPHI</name>
<keyword evidence="1" id="KW-0378">Hydrolase</keyword>
<protein>
    <submittedName>
        <fullName evidence="1">Putative hydrolase of the HAD superfamily</fullName>
    </submittedName>
</protein>
<dbReference type="Proteomes" id="UP000198785">
    <property type="component" value="Unassembled WGS sequence"/>
</dbReference>
<dbReference type="InterPro" id="IPR006439">
    <property type="entry name" value="HAD-SF_hydro_IA"/>
</dbReference>
<evidence type="ECO:0000313" key="1">
    <source>
        <dbReference type="EMBL" id="SFT18791.1"/>
    </source>
</evidence>
<dbReference type="SFLD" id="SFLDG01129">
    <property type="entry name" value="C1.5:_HAD__Beta-PGM__Phosphata"/>
    <property type="match status" value="1"/>
</dbReference>
<dbReference type="InterPro" id="IPR011951">
    <property type="entry name" value="HAD-SF_hydro_IA_YjjG/PynA"/>
</dbReference>
<dbReference type="Pfam" id="PF00702">
    <property type="entry name" value="Hydrolase"/>
    <property type="match status" value="1"/>
</dbReference>
<dbReference type="GO" id="GO:0008253">
    <property type="term" value="F:5'-nucleotidase activity"/>
    <property type="evidence" value="ECO:0007669"/>
    <property type="project" value="InterPro"/>
</dbReference>
<organism evidence="1 2">
    <name type="scientific">Sphingobacterium wenxiniae</name>
    <dbReference type="NCBI Taxonomy" id="683125"/>
    <lineage>
        <taxon>Bacteria</taxon>
        <taxon>Pseudomonadati</taxon>
        <taxon>Bacteroidota</taxon>
        <taxon>Sphingobacteriia</taxon>
        <taxon>Sphingobacteriales</taxon>
        <taxon>Sphingobacteriaceae</taxon>
        <taxon>Sphingobacterium</taxon>
    </lineage>
</organism>
<dbReference type="EMBL" id="FOZZ01000020">
    <property type="protein sequence ID" value="SFT18791.1"/>
    <property type="molecule type" value="Genomic_DNA"/>
</dbReference>
<keyword evidence="2" id="KW-1185">Reference proteome</keyword>
<evidence type="ECO:0000313" key="2">
    <source>
        <dbReference type="Proteomes" id="UP000198785"/>
    </source>
</evidence>
<dbReference type="NCBIfam" id="TIGR01509">
    <property type="entry name" value="HAD-SF-IA-v3"/>
    <property type="match status" value="1"/>
</dbReference>
<dbReference type="STRING" id="683125.SAMN05660206_12011"/>
<dbReference type="SFLD" id="SFLDG01135">
    <property type="entry name" value="C1.5.6:_HAD__Beta-PGM__Phospha"/>
    <property type="match status" value="1"/>
</dbReference>
<dbReference type="Gene3D" id="1.10.150.240">
    <property type="entry name" value="Putative phosphatase, domain 2"/>
    <property type="match status" value="1"/>
</dbReference>
<dbReference type="AlphaFoldDB" id="A0A1I6VZ27"/>
<dbReference type="NCBIfam" id="TIGR01549">
    <property type="entry name" value="HAD-SF-IA-v1"/>
    <property type="match status" value="1"/>
</dbReference>
<dbReference type="InterPro" id="IPR036412">
    <property type="entry name" value="HAD-like_sf"/>
</dbReference>
<dbReference type="OrthoDB" id="9802350at2"/>
<sequence length="233" mass="27260">MFSDKKDIFFDLDHTIWDFDRNAEETLHELYYRYKFDNLFNRSHSDLFIQTYTENNHRLWDLYHHGKIDKATLRKARFADTFSQLGVNPELFPTAFEEDYLAICPTKTNLFPNAHETLQYLQAKYTLHLISNGFKEACEKKLTHCNLSPYFKTIVISENIGVNKPHPQIFEYAVKNGEAKTEQSVMIGDNLDADVRGAQNFGMEAIFFNAVNAEKPTDVKHMIHDLKELQGYF</sequence>
<dbReference type="SFLD" id="SFLDS00003">
    <property type="entry name" value="Haloacid_Dehalogenase"/>
    <property type="match status" value="1"/>
</dbReference>
<dbReference type="RefSeq" id="WP_093367753.1">
    <property type="nucleotide sequence ID" value="NZ_FOZZ01000020.1"/>
</dbReference>